<proteinExistence type="predicted"/>
<evidence type="ECO:0000313" key="2">
    <source>
        <dbReference type="Proteomes" id="UP000075806"/>
    </source>
</evidence>
<protein>
    <submittedName>
        <fullName evidence="1">Uncharacterized protein</fullName>
    </submittedName>
</protein>
<name>A0A162CQR9_9BACI</name>
<dbReference type="STRING" id="519424.AZF04_13275"/>
<comment type="caution">
    <text evidence="1">The sequence shown here is derived from an EMBL/GenBank/DDBJ whole genome shotgun (WGS) entry which is preliminary data.</text>
</comment>
<dbReference type="EMBL" id="LTAO01000039">
    <property type="protein sequence ID" value="KYG26051.1"/>
    <property type="molecule type" value="Genomic_DNA"/>
</dbReference>
<keyword evidence="2" id="KW-1185">Reference proteome</keyword>
<organism evidence="1 2">
    <name type="scientific">Alkalihalobacillus trypoxylicola</name>
    <dbReference type="NCBI Taxonomy" id="519424"/>
    <lineage>
        <taxon>Bacteria</taxon>
        <taxon>Bacillati</taxon>
        <taxon>Bacillota</taxon>
        <taxon>Bacilli</taxon>
        <taxon>Bacillales</taxon>
        <taxon>Bacillaceae</taxon>
        <taxon>Alkalihalobacillus</taxon>
    </lineage>
</organism>
<dbReference type="Proteomes" id="UP000075806">
    <property type="component" value="Unassembled WGS sequence"/>
</dbReference>
<dbReference type="RefSeq" id="WP_061950228.1">
    <property type="nucleotide sequence ID" value="NZ_LTAO01000039.1"/>
</dbReference>
<evidence type="ECO:0000313" key="1">
    <source>
        <dbReference type="EMBL" id="KYG26051.1"/>
    </source>
</evidence>
<gene>
    <name evidence="1" type="ORF">AZF04_13275</name>
</gene>
<reference evidence="1" key="1">
    <citation type="submission" date="2016-02" db="EMBL/GenBank/DDBJ databases">
        <title>Genome sequence of Bacillus trypoxylicola KCTC 13244(T).</title>
        <authorList>
            <person name="Jeong H."/>
            <person name="Park S.-H."/>
            <person name="Choi S.-K."/>
        </authorList>
    </citation>
    <scope>NUCLEOTIDE SEQUENCE [LARGE SCALE GENOMIC DNA]</scope>
    <source>
        <strain evidence="1">KCTC 13244</strain>
    </source>
</reference>
<sequence>MVKANVLFFNGVDDLIDSRLLEADNLEELKQQADKIARTMLVLSPVVTWEAHSKILQGKEIRVNESVSYFFNNRPY</sequence>
<dbReference type="AlphaFoldDB" id="A0A162CQR9"/>
<accession>A0A162CQR9</accession>